<reference evidence="3" key="1">
    <citation type="submission" date="2023-10" db="EMBL/GenBank/DDBJ databases">
        <title>Genome assembly of Pristionchus species.</title>
        <authorList>
            <person name="Yoshida K."/>
            <person name="Sommer R.J."/>
        </authorList>
    </citation>
    <scope>NUCLEOTIDE SEQUENCE</scope>
    <source>
        <strain evidence="3">RS0144</strain>
    </source>
</reference>
<keyword evidence="2" id="KW-0472">Membrane</keyword>
<protein>
    <submittedName>
        <fullName evidence="3">Uncharacterized protein</fullName>
    </submittedName>
</protein>
<name>A0AAV5UMR6_9BILA</name>
<gene>
    <name evidence="3" type="ORF">PENTCL1PPCAC_30051</name>
</gene>
<organism evidence="3 4">
    <name type="scientific">Pristionchus entomophagus</name>
    <dbReference type="NCBI Taxonomy" id="358040"/>
    <lineage>
        <taxon>Eukaryota</taxon>
        <taxon>Metazoa</taxon>
        <taxon>Ecdysozoa</taxon>
        <taxon>Nematoda</taxon>
        <taxon>Chromadorea</taxon>
        <taxon>Rhabditida</taxon>
        <taxon>Rhabditina</taxon>
        <taxon>Diplogasteromorpha</taxon>
        <taxon>Diplogasteroidea</taxon>
        <taxon>Neodiplogasteridae</taxon>
        <taxon>Pristionchus</taxon>
    </lineage>
</organism>
<comment type="caution">
    <text evidence="3">The sequence shown here is derived from an EMBL/GenBank/DDBJ whole genome shotgun (WGS) entry which is preliminary data.</text>
</comment>
<keyword evidence="2" id="KW-0812">Transmembrane</keyword>
<evidence type="ECO:0000313" key="4">
    <source>
        <dbReference type="Proteomes" id="UP001432027"/>
    </source>
</evidence>
<keyword evidence="4" id="KW-1185">Reference proteome</keyword>
<feature type="non-terminal residue" evidence="3">
    <location>
        <position position="175"/>
    </location>
</feature>
<feature type="non-terminal residue" evidence="3">
    <location>
        <position position="1"/>
    </location>
</feature>
<keyword evidence="2" id="KW-1133">Transmembrane helix</keyword>
<sequence length="175" mass="18595">FSRNKLILFTSQSNHSIVSIMAVVSVVSVVSMVVVPMVVLVSALLGSVVMALMMMVVLVVIPKLLVRASPSLASRLHSTSALLQTDVLDDVITGLLDEHLLGESVGNSVLVLVDLELLAIDLFPRPGSLLERGGSIVGSCEFLGNSIEILDGVGEGGEAEEAQEEERTHPKLKRI</sequence>
<feature type="transmembrane region" description="Helical" evidence="2">
    <location>
        <begin position="45"/>
        <end position="66"/>
    </location>
</feature>
<accession>A0AAV5UMR6</accession>
<dbReference type="EMBL" id="BTSX01000006">
    <property type="protein sequence ID" value="GMT07877.1"/>
    <property type="molecule type" value="Genomic_DNA"/>
</dbReference>
<evidence type="ECO:0000256" key="2">
    <source>
        <dbReference type="SAM" id="Phobius"/>
    </source>
</evidence>
<feature type="region of interest" description="Disordered" evidence="1">
    <location>
        <begin position="154"/>
        <end position="175"/>
    </location>
</feature>
<evidence type="ECO:0000313" key="3">
    <source>
        <dbReference type="EMBL" id="GMT07877.1"/>
    </source>
</evidence>
<evidence type="ECO:0000256" key="1">
    <source>
        <dbReference type="SAM" id="MobiDB-lite"/>
    </source>
</evidence>
<dbReference type="Proteomes" id="UP001432027">
    <property type="component" value="Unassembled WGS sequence"/>
</dbReference>
<proteinExistence type="predicted"/>
<dbReference type="AlphaFoldDB" id="A0AAV5UMR6"/>
<feature type="transmembrane region" description="Helical" evidence="2">
    <location>
        <begin position="20"/>
        <end position="39"/>
    </location>
</feature>